<dbReference type="InterPro" id="IPR017476">
    <property type="entry name" value="UDP-Glc/GDP-Man"/>
</dbReference>
<dbReference type="PANTHER" id="PTHR43491:SF2">
    <property type="entry name" value="UDP-N-ACETYL-D-MANNOSAMINE DEHYDROGENASE"/>
    <property type="match status" value="1"/>
</dbReference>
<keyword evidence="10" id="KW-1133">Transmembrane helix</keyword>
<dbReference type="InterPro" id="IPR001732">
    <property type="entry name" value="UDP-Glc/GDP-Man_DH_N"/>
</dbReference>
<dbReference type="PIRSF" id="PIRSF000124">
    <property type="entry name" value="UDPglc_GDPman_dh"/>
    <property type="match status" value="1"/>
</dbReference>
<feature type="transmembrane region" description="Helical" evidence="10">
    <location>
        <begin position="12"/>
        <end position="29"/>
    </location>
</feature>
<dbReference type="SUPFAM" id="SSF51735">
    <property type="entry name" value="NAD(P)-binding Rossmann-fold domains"/>
    <property type="match status" value="1"/>
</dbReference>
<keyword evidence="10" id="KW-0472">Membrane</keyword>
<dbReference type="Pfam" id="PF03721">
    <property type="entry name" value="UDPG_MGDP_dh_N"/>
    <property type="match status" value="1"/>
</dbReference>
<dbReference type="SUPFAM" id="SSF52413">
    <property type="entry name" value="UDP-glucose/GDP-mannose dehydrogenase C-terminal domain"/>
    <property type="match status" value="1"/>
</dbReference>
<dbReference type="Pfam" id="PF00984">
    <property type="entry name" value="UDPG_MGDP_dh"/>
    <property type="match status" value="1"/>
</dbReference>
<dbReference type="Pfam" id="PF03720">
    <property type="entry name" value="UDPG_MGDP_dh_C"/>
    <property type="match status" value="1"/>
</dbReference>
<dbReference type="PIRSF" id="PIRSF500136">
    <property type="entry name" value="UDP_ManNAc_DH"/>
    <property type="match status" value="1"/>
</dbReference>
<dbReference type="GO" id="GO:0051287">
    <property type="term" value="F:NAD binding"/>
    <property type="evidence" value="ECO:0007669"/>
    <property type="project" value="InterPro"/>
</dbReference>
<dbReference type="SMART" id="SM00984">
    <property type="entry name" value="UDPG_MGDP_dh_C"/>
    <property type="match status" value="1"/>
</dbReference>
<dbReference type="Gene3D" id="3.40.50.720">
    <property type="entry name" value="NAD(P)-binding Rossmann-like Domain"/>
    <property type="match status" value="2"/>
</dbReference>
<dbReference type="EMBL" id="CP058560">
    <property type="protein sequence ID" value="QUH24260.1"/>
    <property type="molecule type" value="Genomic_DNA"/>
</dbReference>
<keyword evidence="10" id="KW-0812">Transmembrane</keyword>
<evidence type="ECO:0000256" key="8">
    <source>
        <dbReference type="ARBA" id="ARBA00049130"/>
    </source>
</evidence>
<name>A0A8T8KBW5_9EURY</name>
<dbReference type="InterPro" id="IPR008927">
    <property type="entry name" value="6-PGluconate_DH-like_C_sf"/>
</dbReference>
<comment type="catalytic activity">
    <reaction evidence="8">
        <text>UDP-N-acetyl-alpha-D-mannosamine + 2 NAD(+) + H2O = UDP-N-acetyl-alpha-D-mannosaminouronate + 2 NADH + 3 H(+)</text>
        <dbReference type="Rhea" id="RHEA:25780"/>
        <dbReference type="ChEBI" id="CHEBI:15377"/>
        <dbReference type="ChEBI" id="CHEBI:15378"/>
        <dbReference type="ChEBI" id="CHEBI:57540"/>
        <dbReference type="ChEBI" id="CHEBI:57945"/>
        <dbReference type="ChEBI" id="CHEBI:68623"/>
        <dbReference type="ChEBI" id="CHEBI:70731"/>
        <dbReference type="EC" id="1.1.1.336"/>
    </reaction>
</comment>
<dbReference type="AlphaFoldDB" id="A0A8T8KBW5"/>
<gene>
    <name evidence="12" type="ORF">HYG87_01710</name>
</gene>
<dbReference type="InterPro" id="IPR036291">
    <property type="entry name" value="NAD(P)-bd_dom_sf"/>
</dbReference>
<organism evidence="12 13">
    <name type="scientific">Methanobacterium alkalithermotolerans</name>
    <dbReference type="NCBI Taxonomy" id="2731220"/>
    <lineage>
        <taxon>Archaea</taxon>
        <taxon>Methanobacteriati</taxon>
        <taxon>Methanobacteriota</taxon>
        <taxon>Methanomada group</taxon>
        <taxon>Methanobacteria</taxon>
        <taxon>Methanobacteriales</taxon>
        <taxon>Methanobacteriaceae</taxon>
        <taxon>Methanobacterium</taxon>
    </lineage>
</organism>
<feature type="domain" description="UDP-glucose/GDP-mannose dehydrogenase C-terminal" evidence="11">
    <location>
        <begin position="327"/>
        <end position="423"/>
    </location>
</feature>
<evidence type="ECO:0000313" key="13">
    <source>
        <dbReference type="Proteomes" id="UP000681041"/>
    </source>
</evidence>
<evidence type="ECO:0000256" key="1">
    <source>
        <dbReference type="ARBA" id="ARBA00006601"/>
    </source>
</evidence>
<keyword evidence="4" id="KW-0560">Oxidoreductase</keyword>
<dbReference type="NCBIfam" id="TIGR03026">
    <property type="entry name" value="NDP-sugDHase"/>
    <property type="match status" value="1"/>
</dbReference>
<dbReference type="GO" id="GO:0089714">
    <property type="term" value="F:UDP-N-acetyl-D-mannosamine dehydrogenase activity"/>
    <property type="evidence" value="ECO:0007669"/>
    <property type="project" value="UniProtKB-EC"/>
</dbReference>
<dbReference type="Proteomes" id="UP000681041">
    <property type="component" value="Chromosome"/>
</dbReference>
<evidence type="ECO:0000256" key="9">
    <source>
        <dbReference type="PIRNR" id="PIRNR000124"/>
    </source>
</evidence>
<comment type="similarity">
    <text evidence="1 9">Belongs to the UDP-glucose/GDP-mannose dehydrogenase family.</text>
</comment>
<dbReference type="OrthoDB" id="372050at2157"/>
<dbReference type="EC" id="1.1.1.336" evidence="2"/>
<accession>A0A8T8KBW5</accession>
<dbReference type="GO" id="GO:0016628">
    <property type="term" value="F:oxidoreductase activity, acting on the CH-CH group of donors, NAD or NADP as acceptor"/>
    <property type="evidence" value="ECO:0007669"/>
    <property type="project" value="InterPro"/>
</dbReference>
<dbReference type="InterPro" id="IPR036220">
    <property type="entry name" value="UDP-Glc/GDP-Man_DH_C_sf"/>
</dbReference>
<evidence type="ECO:0000256" key="6">
    <source>
        <dbReference type="ARBA" id="ARBA00030172"/>
    </source>
</evidence>
<comment type="subunit">
    <text evidence="7">Homotetramer; probably dimer of dimers.</text>
</comment>
<sequence>MLKKVENKNARICIVGLGYVGLPTAIFFAEEGYEVIGVDKNHEKVRLTNQGISTIGELNLDERLKKVVDDHKLHATTDTLQASRDADIIILIVPTPVTPSKDPDLSYIISAGEEVAQGLSSGKLVILESTVYPGVTEETLKPLLEAGGLKAGDDFGLSYCPERYNPGDTEHDIQHVSRVLGAINDYWGQVTQKLYQSIINKDVKILSNIKTAEAAKVIENTQRDLNIALMNELAMIFERLDIDIMEVIEGASTKWNFNKYYPGAGVGGHCLPVDPYYLVKKAQEVGYHSKVIAAGRTINDHMPTHLYHLTADALNDHERAVNNSKIVILGLSYKENVGDPRESPARQLIHKLQSKNARVSVVDPYIDIDYEEGMEKDLYTALENAHALVLVTAHDDFKNLDWEKIKKLMKLPICIDGRRIYNPMEVKSHGFCYRGVGAINH</sequence>
<keyword evidence="13" id="KW-1185">Reference proteome</keyword>
<dbReference type="SUPFAM" id="SSF48179">
    <property type="entry name" value="6-phosphogluconate dehydrogenase C-terminal domain-like"/>
    <property type="match status" value="1"/>
</dbReference>
<evidence type="ECO:0000256" key="2">
    <source>
        <dbReference type="ARBA" id="ARBA00012935"/>
    </source>
</evidence>
<evidence type="ECO:0000256" key="3">
    <source>
        <dbReference type="ARBA" id="ARBA00016796"/>
    </source>
</evidence>
<dbReference type="KEGG" id="meme:HYG87_01710"/>
<dbReference type="InterPro" id="IPR028359">
    <property type="entry name" value="UDP_ManNAc/GlcNAc_DH"/>
</dbReference>
<evidence type="ECO:0000256" key="7">
    <source>
        <dbReference type="ARBA" id="ARBA00034325"/>
    </source>
</evidence>
<dbReference type="InterPro" id="IPR014027">
    <property type="entry name" value="UDP-Glc/GDP-Man_DH_C"/>
</dbReference>
<proteinExistence type="inferred from homology"/>
<evidence type="ECO:0000256" key="10">
    <source>
        <dbReference type="SAM" id="Phobius"/>
    </source>
</evidence>
<evidence type="ECO:0000313" key="12">
    <source>
        <dbReference type="EMBL" id="QUH24260.1"/>
    </source>
</evidence>
<evidence type="ECO:0000259" key="11">
    <source>
        <dbReference type="SMART" id="SM00984"/>
    </source>
</evidence>
<evidence type="ECO:0000256" key="4">
    <source>
        <dbReference type="ARBA" id="ARBA00023002"/>
    </source>
</evidence>
<dbReference type="PANTHER" id="PTHR43491">
    <property type="entry name" value="UDP-N-ACETYL-D-MANNOSAMINE DEHYDROGENASE"/>
    <property type="match status" value="1"/>
</dbReference>
<evidence type="ECO:0000256" key="5">
    <source>
        <dbReference type="ARBA" id="ARBA00023027"/>
    </source>
</evidence>
<dbReference type="InterPro" id="IPR014026">
    <property type="entry name" value="UDP-Glc/GDP-Man_DH_dimer"/>
</dbReference>
<dbReference type="GO" id="GO:0000271">
    <property type="term" value="P:polysaccharide biosynthetic process"/>
    <property type="evidence" value="ECO:0007669"/>
    <property type="project" value="InterPro"/>
</dbReference>
<keyword evidence="5" id="KW-0520">NAD</keyword>
<protein>
    <recommendedName>
        <fullName evidence="3">UDP-N-acetyl-D-mannosamine dehydrogenase</fullName>
        <ecNumber evidence="2">1.1.1.336</ecNumber>
    </recommendedName>
    <alternativeName>
        <fullName evidence="6">UDP-ManNAc 6-dehydrogenase</fullName>
    </alternativeName>
</protein>
<reference evidence="12" key="1">
    <citation type="submission" date="2020-07" db="EMBL/GenBank/DDBJ databases">
        <title>Methanobacterium. sp. MethCan genome.</title>
        <authorList>
            <person name="Postec A."/>
            <person name="Quemeneur M."/>
        </authorList>
    </citation>
    <scope>NUCLEOTIDE SEQUENCE</scope>
    <source>
        <strain evidence="12">MethCAN</strain>
    </source>
</reference>